<dbReference type="AlphaFoldDB" id="A0A5B7H8A1"/>
<evidence type="ECO:0000313" key="2">
    <source>
        <dbReference type="Proteomes" id="UP000324222"/>
    </source>
</evidence>
<comment type="caution">
    <text evidence="1">The sequence shown here is derived from an EMBL/GenBank/DDBJ whole genome shotgun (WGS) entry which is preliminary data.</text>
</comment>
<organism evidence="1 2">
    <name type="scientific">Portunus trituberculatus</name>
    <name type="common">Swimming crab</name>
    <name type="synonym">Neptunus trituberculatus</name>
    <dbReference type="NCBI Taxonomy" id="210409"/>
    <lineage>
        <taxon>Eukaryota</taxon>
        <taxon>Metazoa</taxon>
        <taxon>Ecdysozoa</taxon>
        <taxon>Arthropoda</taxon>
        <taxon>Crustacea</taxon>
        <taxon>Multicrustacea</taxon>
        <taxon>Malacostraca</taxon>
        <taxon>Eumalacostraca</taxon>
        <taxon>Eucarida</taxon>
        <taxon>Decapoda</taxon>
        <taxon>Pleocyemata</taxon>
        <taxon>Brachyura</taxon>
        <taxon>Eubrachyura</taxon>
        <taxon>Portunoidea</taxon>
        <taxon>Portunidae</taxon>
        <taxon>Portuninae</taxon>
        <taxon>Portunus</taxon>
    </lineage>
</organism>
<sequence length="86" mass="9492">MRRWSVCVHNPLAAILESLIATRVFPTGTSVPPKPETVACEVELEGAESGWLVNCHWCTCVDGSSVCKLEAACVNDLFRDDQPFRK</sequence>
<gene>
    <name evidence="1" type="ORF">E2C01_061496</name>
</gene>
<reference evidence="1 2" key="1">
    <citation type="submission" date="2019-05" db="EMBL/GenBank/DDBJ databases">
        <title>Another draft genome of Portunus trituberculatus and its Hox gene families provides insights of decapod evolution.</title>
        <authorList>
            <person name="Jeong J.-H."/>
            <person name="Song I."/>
            <person name="Kim S."/>
            <person name="Choi T."/>
            <person name="Kim D."/>
            <person name="Ryu S."/>
            <person name="Kim W."/>
        </authorList>
    </citation>
    <scope>NUCLEOTIDE SEQUENCE [LARGE SCALE GENOMIC DNA]</scope>
    <source>
        <tissue evidence="1">Muscle</tissue>
    </source>
</reference>
<proteinExistence type="predicted"/>
<accession>A0A5B7H8A1</accession>
<name>A0A5B7H8A1_PORTR</name>
<evidence type="ECO:0008006" key="3">
    <source>
        <dbReference type="Google" id="ProtNLM"/>
    </source>
</evidence>
<keyword evidence="2" id="KW-1185">Reference proteome</keyword>
<evidence type="ECO:0000313" key="1">
    <source>
        <dbReference type="EMBL" id="MPC67322.1"/>
    </source>
</evidence>
<protein>
    <recommendedName>
        <fullName evidence="3">Pacifastin domain-containing protein</fullName>
    </recommendedName>
</protein>
<dbReference type="Proteomes" id="UP000324222">
    <property type="component" value="Unassembled WGS sequence"/>
</dbReference>
<dbReference type="EMBL" id="VSRR010026086">
    <property type="protein sequence ID" value="MPC67322.1"/>
    <property type="molecule type" value="Genomic_DNA"/>
</dbReference>